<dbReference type="AlphaFoldDB" id="L8JHA9"/>
<dbReference type="PATRIC" id="fig|1056511.3.peg.1335"/>
<evidence type="ECO:0000313" key="1">
    <source>
        <dbReference type="EMBL" id="ELR66807.1"/>
    </source>
</evidence>
<protein>
    <submittedName>
        <fullName evidence="1">Uncharacterized protein</fullName>
    </submittedName>
</protein>
<dbReference type="OrthoDB" id="9803916at2"/>
<comment type="caution">
    <text evidence="1">The sequence shown here is derived from an EMBL/GenBank/DDBJ whole genome shotgun (WGS) entry which is preliminary data.</text>
</comment>
<dbReference type="RefSeq" id="WP_007463795.1">
    <property type="nucleotide sequence ID" value="NZ_AMZO01000006.1"/>
</dbReference>
<dbReference type="Proteomes" id="UP000011134">
    <property type="component" value="Unassembled WGS sequence"/>
</dbReference>
<proteinExistence type="predicted"/>
<evidence type="ECO:0000313" key="2">
    <source>
        <dbReference type="Proteomes" id="UP000011134"/>
    </source>
</evidence>
<dbReference type="Gene3D" id="3.60.15.10">
    <property type="entry name" value="Ribonuclease Z/Hydroxyacylglutathione hydrolase-like"/>
    <property type="match status" value="1"/>
</dbReference>
<name>L8JHA9_9GAMM</name>
<organism evidence="1 2">
    <name type="scientific">Photobacterium marinum</name>
    <dbReference type="NCBI Taxonomy" id="1056511"/>
    <lineage>
        <taxon>Bacteria</taxon>
        <taxon>Pseudomonadati</taxon>
        <taxon>Pseudomonadota</taxon>
        <taxon>Gammaproteobacteria</taxon>
        <taxon>Vibrionales</taxon>
        <taxon>Vibrionaceae</taxon>
        <taxon>Photobacterium</taxon>
    </lineage>
</organism>
<reference evidence="1 2" key="1">
    <citation type="submission" date="2012-12" db="EMBL/GenBank/DDBJ databases">
        <title>Genome Assembly of Photobacterium sp. AK15.</title>
        <authorList>
            <person name="Khatri I."/>
            <person name="Vaidya B."/>
            <person name="Srinivas T.N.R."/>
            <person name="Subramanian S."/>
            <person name="Pinnaka A."/>
        </authorList>
    </citation>
    <scope>NUCLEOTIDE SEQUENCE [LARGE SCALE GENOMIC DNA]</scope>
    <source>
        <strain evidence="1 2">AK15</strain>
    </source>
</reference>
<accession>L8JHA9</accession>
<gene>
    <name evidence="1" type="ORF">C942_04506</name>
</gene>
<sequence>MVQHLTFRIFVDNTDDNNILFSNARAMGCDLTWGDYLVLTHGHYGHPGNIS</sequence>
<dbReference type="EMBL" id="AMZO01000006">
    <property type="protein sequence ID" value="ELR66807.1"/>
    <property type="molecule type" value="Genomic_DNA"/>
</dbReference>
<dbReference type="InterPro" id="IPR036866">
    <property type="entry name" value="RibonucZ/Hydroxyglut_hydro"/>
</dbReference>
<keyword evidence="2" id="KW-1185">Reference proteome</keyword>